<sequence length="143" mass="15918">MSASSTLLQRCRQLRALVQWLLLPVLLWTALHPALINAAQPAGERIMLCSAQGMIWVEVVEQADGVLGLVEQLQPADDDEPASAWSPCPWCRHVGHWPALPPQEPAFWQEPNRADAPHPVPLQRWANTACDDYRLPLARAPPL</sequence>
<accession>A0A1M4SH38</accession>
<protein>
    <recommendedName>
        <fullName evidence="3">DUF2946 domain-containing protein</fullName>
    </recommendedName>
</protein>
<dbReference type="EMBL" id="FQUZ01000001">
    <property type="protein sequence ID" value="SHE31499.1"/>
    <property type="molecule type" value="Genomic_DNA"/>
</dbReference>
<reference evidence="1 2" key="1">
    <citation type="submission" date="2016-11" db="EMBL/GenBank/DDBJ databases">
        <authorList>
            <person name="Jaros S."/>
            <person name="Januszkiewicz K."/>
            <person name="Wedrychowicz H."/>
        </authorList>
    </citation>
    <scope>NUCLEOTIDE SEQUENCE [LARGE SCALE GENOMIC DNA]</scope>
    <source>
        <strain evidence="1 2">DSM 16112</strain>
    </source>
</reference>
<proteinExistence type="predicted"/>
<keyword evidence="2" id="KW-1185">Reference proteome</keyword>
<organism evidence="1 2">
    <name type="scientific">Lampropedia hyalina DSM 16112</name>
    <dbReference type="NCBI Taxonomy" id="1122156"/>
    <lineage>
        <taxon>Bacteria</taxon>
        <taxon>Pseudomonadati</taxon>
        <taxon>Pseudomonadota</taxon>
        <taxon>Betaproteobacteria</taxon>
        <taxon>Burkholderiales</taxon>
        <taxon>Comamonadaceae</taxon>
        <taxon>Lampropedia</taxon>
    </lineage>
</organism>
<dbReference type="AlphaFoldDB" id="A0A1M4SH38"/>
<dbReference type="OrthoDB" id="8536886at2"/>
<evidence type="ECO:0008006" key="3">
    <source>
        <dbReference type="Google" id="ProtNLM"/>
    </source>
</evidence>
<dbReference type="RefSeq" id="WP_073353344.1">
    <property type="nucleotide sequence ID" value="NZ_FQUZ01000001.1"/>
</dbReference>
<name>A0A1M4SH38_9BURK</name>
<evidence type="ECO:0000313" key="2">
    <source>
        <dbReference type="Proteomes" id="UP000184327"/>
    </source>
</evidence>
<evidence type="ECO:0000313" key="1">
    <source>
        <dbReference type="EMBL" id="SHE31499.1"/>
    </source>
</evidence>
<gene>
    <name evidence="1" type="ORF">SAMN02745117_00114</name>
</gene>
<dbReference type="Proteomes" id="UP000184327">
    <property type="component" value="Unassembled WGS sequence"/>
</dbReference>